<dbReference type="InterPro" id="IPR016181">
    <property type="entry name" value="Acyl_CoA_acyltransferase"/>
</dbReference>
<accession>A0A7R7EHY4</accession>
<name>A0A7R7EHY4_9FIRM</name>
<organism evidence="2 3">
    <name type="scientific">Anaeromicropila herbilytica</name>
    <dbReference type="NCBI Taxonomy" id="2785025"/>
    <lineage>
        <taxon>Bacteria</taxon>
        <taxon>Bacillati</taxon>
        <taxon>Bacillota</taxon>
        <taxon>Clostridia</taxon>
        <taxon>Lachnospirales</taxon>
        <taxon>Lachnospiraceae</taxon>
        <taxon>Anaeromicropila</taxon>
    </lineage>
</organism>
<dbReference type="InterPro" id="IPR000182">
    <property type="entry name" value="GNAT_dom"/>
</dbReference>
<reference evidence="2 3" key="1">
    <citation type="submission" date="2020-11" db="EMBL/GenBank/DDBJ databases">
        <title>Draft genome sequencing of a Lachnospiraceae strain isolated from anoxic soil subjected to BSD treatment.</title>
        <authorList>
            <person name="Uek A."/>
            <person name="Tonouchi A."/>
        </authorList>
    </citation>
    <scope>NUCLEOTIDE SEQUENCE [LARGE SCALE GENOMIC DNA]</scope>
    <source>
        <strain evidence="2 3">TB5</strain>
    </source>
</reference>
<proteinExistence type="predicted"/>
<dbReference type="Pfam" id="PF12746">
    <property type="entry name" value="GNAT_acetyltran"/>
    <property type="match status" value="1"/>
</dbReference>
<feature type="domain" description="N-acetyltransferase" evidence="1">
    <location>
        <begin position="137"/>
        <end position="266"/>
    </location>
</feature>
<dbReference type="KEGG" id="ahb:bsdtb5_03650"/>
<dbReference type="AlphaFoldDB" id="A0A7R7EHY4"/>
<dbReference type="EMBL" id="AP024169">
    <property type="protein sequence ID" value="BCN29070.1"/>
    <property type="molecule type" value="Genomic_DNA"/>
</dbReference>
<dbReference type="RefSeq" id="WP_271714366.1">
    <property type="nucleotide sequence ID" value="NZ_AP024169.1"/>
</dbReference>
<gene>
    <name evidence="2" type="ORF">bsdtb5_03650</name>
</gene>
<dbReference type="SUPFAM" id="SSF55729">
    <property type="entry name" value="Acyl-CoA N-acyltransferases (Nat)"/>
    <property type="match status" value="1"/>
</dbReference>
<dbReference type="PANTHER" id="PTHR31143:SF2">
    <property type="entry name" value="FR47-LIKE DOMAIN-CONTAINING PROTEIN-RELATED"/>
    <property type="match status" value="1"/>
</dbReference>
<dbReference type="PANTHER" id="PTHR31143">
    <property type="match status" value="1"/>
</dbReference>
<dbReference type="GO" id="GO:0016747">
    <property type="term" value="F:acyltransferase activity, transferring groups other than amino-acyl groups"/>
    <property type="evidence" value="ECO:0007669"/>
    <property type="project" value="InterPro"/>
</dbReference>
<evidence type="ECO:0000313" key="3">
    <source>
        <dbReference type="Proteomes" id="UP000595897"/>
    </source>
</evidence>
<sequence length="266" mass="31509">MTMRKLELHERKELIQVFQNPTSAIILASLYKDIGEAWMDENHNRIILVENSFYIDGQLPDKELMDFVMKQVLRKELNLFYIIPQNIEMSTYCDKYYNQDNDQYSIIKSERHLMDIDMNKISQDTLMNFISDLPEQYQLKPITEELFYTARNTDKYLNNFISLFHDYDDFEKEGYGYFILDGSDIIAGISSYARYKDGVEVQIAVKPEYRGQHLARSLGATFILESKKRGLYPWWDCANPTSEHIAMELGYVLKQVNPIYKYLMKR</sequence>
<evidence type="ECO:0000313" key="2">
    <source>
        <dbReference type="EMBL" id="BCN29070.1"/>
    </source>
</evidence>
<dbReference type="CDD" id="cd04301">
    <property type="entry name" value="NAT_SF"/>
    <property type="match status" value="1"/>
</dbReference>
<dbReference type="Proteomes" id="UP000595897">
    <property type="component" value="Chromosome"/>
</dbReference>
<keyword evidence="3" id="KW-1185">Reference proteome</keyword>
<dbReference type="PROSITE" id="PS51186">
    <property type="entry name" value="GNAT"/>
    <property type="match status" value="1"/>
</dbReference>
<dbReference type="InterPro" id="IPR027365">
    <property type="entry name" value="GNAT_acetyltra_YdfB-like"/>
</dbReference>
<evidence type="ECO:0000259" key="1">
    <source>
        <dbReference type="PROSITE" id="PS51186"/>
    </source>
</evidence>
<dbReference type="Gene3D" id="3.40.630.30">
    <property type="match status" value="1"/>
</dbReference>
<protein>
    <recommendedName>
        <fullName evidence="1">N-acetyltransferase domain-containing protein</fullName>
    </recommendedName>
</protein>